<evidence type="ECO:0000313" key="4">
    <source>
        <dbReference type="Proteomes" id="UP000007264"/>
    </source>
</evidence>
<evidence type="ECO:0000256" key="1">
    <source>
        <dbReference type="SAM" id="MobiDB-lite"/>
    </source>
</evidence>
<keyword evidence="4" id="KW-1185">Reference proteome</keyword>
<keyword evidence="2" id="KW-1133">Transmembrane helix</keyword>
<comment type="caution">
    <text evidence="3">The sequence shown here is derived from an EMBL/GenBank/DDBJ whole genome shotgun (WGS) entry which is preliminary data.</text>
</comment>
<keyword evidence="2" id="KW-0472">Membrane</keyword>
<dbReference type="GeneID" id="17041757"/>
<keyword evidence="2" id="KW-0812">Transmembrane</keyword>
<dbReference type="STRING" id="574566.I0YZE6"/>
<dbReference type="EMBL" id="AGSI01000007">
    <property type="protein sequence ID" value="EIE23765.1"/>
    <property type="molecule type" value="Genomic_DNA"/>
</dbReference>
<feature type="region of interest" description="Disordered" evidence="1">
    <location>
        <begin position="16"/>
        <end position="35"/>
    </location>
</feature>
<proteinExistence type="predicted"/>
<reference evidence="3 4" key="1">
    <citation type="journal article" date="2012" name="Genome Biol.">
        <title>The genome of the polar eukaryotic microalga coccomyxa subellipsoidea reveals traits of cold adaptation.</title>
        <authorList>
            <person name="Blanc G."/>
            <person name="Agarkova I."/>
            <person name="Grimwood J."/>
            <person name="Kuo A."/>
            <person name="Brueggeman A."/>
            <person name="Dunigan D."/>
            <person name="Gurnon J."/>
            <person name="Ladunga I."/>
            <person name="Lindquist E."/>
            <person name="Lucas S."/>
            <person name="Pangilinan J."/>
            <person name="Proschold T."/>
            <person name="Salamov A."/>
            <person name="Schmutz J."/>
            <person name="Weeks D."/>
            <person name="Yamada T."/>
            <person name="Claverie J.M."/>
            <person name="Grigoriev I."/>
            <person name="Van Etten J."/>
            <person name="Lomsadze A."/>
            <person name="Borodovsky M."/>
        </authorList>
    </citation>
    <scope>NUCLEOTIDE SEQUENCE [LARGE SCALE GENOMIC DNA]</scope>
    <source>
        <strain evidence="3 4">C-169</strain>
    </source>
</reference>
<evidence type="ECO:0000313" key="3">
    <source>
        <dbReference type="EMBL" id="EIE23765.1"/>
    </source>
</evidence>
<evidence type="ECO:0008006" key="5">
    <source>
        <dbReference type="Google" id="ProtNLM"/>
    </source>
</evidence>
<dbReference type="eggNOG" id="ENOG502SG52">
    <property type="taxonomic scope" value="Eukaryota"/>
</dbReference>
<dbReference type="RefSeq" id="XP_005648309.1">
    <property type="nucleotide sequence ID" value="XM_005648252.1"/>
</dbReference>
<dbReference type="KEGG" id="csl:COCSUDRAFT_53453"/>
<protein>
    <recommendedName>
        <fullName evidence="5">SLL1 protein</fullName>
    </recommendedName>
</protein>
<sequence>MSGALAAIRRTLTQAPKLSRSLQTGRTLRGGHHDEPHYVHAEHMYEAWNIKNAKLKWGVATSVFVVAGFGLPVVAIQFSKSKTQS</sequence>
<accession>I0YZE6</accession>
<name>I0YZE6_COCSC</name>
<gene>
    <name evidence="3" type="ORF">COCSUDRAFT_53453</name>
</gene>
<feature type="compositionally biased region" description="Polar residues" evidence="1">
    <location>
        <begin position="16"/>
        <end position="26"/>
    </location>
</feature>
<dbReference type="Proteomes" id="UP000007264">
    <property type="component" value="Unassembled WGS sequence"/>
</dbReference>
<feature type="transmembrane region" description="Helical" evidence="2">
    <location>
        <begin position="57"/>
        <end position="78"/>
    </location>
</feature>
<evidence type="ECO:0000256" key="2">
    <source>
        <dbReference type="SAM" id="Phobius"/>
    </source>
</evidence>
<dbReference type="AlphaFoldDB" id="I0YZE6"/>
<organism evidence="3 4">
    <name type="scientific">Coccomyxa subellipsoidea (strain C-169)</name>
    <name type="common">Green microalga</name>
    <dbReference type="NCBI Taxonomy" id="574566"/>
    <lineage>
        <taxon>Eukaryota</taxon>
        <taxon>Viridiplantae</taxon>
        <taxon>Chlorophyta</taxon>
        <taxon>core chlorophytes</taxon>
        <taxon>Trebouxiophyceae</taxon>
        <taxon>Trebouxiophyceae incertae sedis</taxon>
        <taxon>Coccomyxaceae</taxon>
        <taxon>Coccomyxa</taxon>
        <taxon>Coccomyxa subellipsoidea</taxon>
    </lineage>
</organism>
<dbReference type="OrthoDB" id="521730at2759"/>